<feature type="compositionally biased region" description="Acidic residues" evidence="5">
    <location>
        <begin position="621"/>
        <end position="638"/>
    </location>
</feature>
<feature type="compositionally biased region" description="Low complexity" evidence="5">
    <location>
        <begin position="13"/>
        <end position="23"/>
    </location>
</feature>
<feature type="region of interest" description="Disordered" evidence="5">
    <location>
        <begin position="516"/>
        <end position="723"/>
    </location>
</feature>
<reference evidence="8" key="1">
    <citation type="submission" date="2022-07" db="EMBL/GenBank/DDBJ databases">
        <title>Genome analysis of Parmales, a sister group of diatoms, reveals the evolutionary specialization of diatoms from phago-mixotrophs to photoautotrophs.</title>
        <authorList>
            <person name="Ban H."/>
            <person name="Sato S."/>
            <person name="Yoshikawa S."/>
            <person name="Kazumasa Y."/>
            <person name="Nakamura Y."/>
            <person name="Ichinomiya M."/>
            <person name="Saitoh K."/>
            <person name="Sato N."/>
            <person name="Blanc-Mathieu R."/>
            <person name="Endo H."/>
            <person name="Kuwata A."/>
            <person name="Ogata H."/>
        </authorList>
    </citation>
    <scope>NUCLEOTIDE SEQUENCE</scope>
</reference>
<feature type="compositionally biased region" description="Acidic residues" evidence="5">
    <location>
        <begin position="580"/>
        <end position="592"/>
    </location>
</feature>
<feature type="region of interest" description="Disordered" evidence="5">
    <location>
        <begin position="280"/>
        <end position="336"/>
    </location>
</feature>
<feature type="compositionally biased region" description="Basic and acidic residues" evidence="5">
    <location>
        <begin position="531"/>
        <end position="546"/>
    </location>
</feature>
<dbReference type="OrthoDB" id="431825at2759"/>
<comment type="caution">
    <text evidence="8">The sequence shown here is derived from an EMBL/GenBank/DDBJ whole genome shotgun (WGS) entry which is preliminary data.</text>
</comment>
<dbReference type="PANTHER" id="PTHR12202">
    <property type="entry name" value="ESF1 HOMOLOG"/>
    <property type="match status" value="1"/>
</dbReference>
<feature type="compositionally biased region" description="Basic and acidic residues" evidence="5">
    <location>
        <begin position="1"/>
        <end position="12"/>
    </location>
</feature>
<feature type="compositionally biased region" description="Basic and acidic residues" evidence="5">
    <location>
        <begin position="656"/>
        <end position="674"/>
    </location>
</feature>
<proteinExistence type="inferred from homology"/>
<feature type="region of interest" description="Disordered" evidence="5">
    <location>
        <begin position="177"/>
        <end position="208"/>
    </location>
</feature>
<dbReference type="Pfam" id="PF08159">
    <property type="entry name" value="NUC153"/>
    <property type="match status" value="1"/>
</dbReference>
<evidence type="ECO:0000313" key="8">
    <source>
        <dbReference type="EMBL" id="GMH68676.1"/>
    </source>
</evidence>
<feature type="compositionally biased region" description="Basic and acidic residues" evidence="5">
    <location>
        <begin position="48"/>
        <end position="57"/>
    </location>
</feature>
<evidence type="ECO:0000256" key="4">
    <source>
        <dbReference type="ARBA" id="ARBA00023242"/>
    </source>
</evidence>
<feature type="compositionally biased region" description="Acidic residues" evidence="5">
    <location>
        <begin position="178"/>
        <end position="201"/>
    </location>
</feature>
<keyword evidence="9" id="KW-1185">Reference proteome</keyword>
<feature type="compositionally biased region" description="Basic residues" evidence="5">
    <location>
        <begin position="643"/>
        <end position="655"/>
    </location>
</feature>
<evidence type="ECO:0000256" key="5">
    <source>
        <dbReference type="SAM" id="MobiDB-lite"/>
    </source>
</evidence>
<feature type="compositionally biased region" description="Basic and acidic residues" evidence="5">
    <location>
        <begin position="687"/>
        <end position="698"/>
    </location>
</feature>
<evidence type="ECO:0008006" key="10">
    <source>
        <dbReference type="Google" id="ProtNLM"/>
    </source>
</evidence>
<feature type="region of interest" description="Disordered" evidence="5">
    <location>
        <begin position="766"/>
        <end position="795"/>
    </location>
</feature>
<evidence type="ECO:0000256" key="3">
    <source>
        <dbReference type="ARBA" id="ARBA00023054"/>
    </source>
</evidence>
<feature type="compositionally biased region" description="Polar residues" evidence="5">
    <location>
        <begin position="324"/>
        <end position="333"/>
    </location>
</feature>
<name>A0A9W7A9V1_9STRA</name>
<dbReference type="GO" id="GO:0005730">
    <property type="term" value="C:nucleolus"/>
    <property type="evidence" value="ECO:0007669"/>
    <property type="project" value="UniProtKB-SubCell"/>
</dbReference>
<evidence type="ECO:0000259" key="6">
    <source>
        <dbReference type="Pfam" id="PF08159"/>
    </source>
</evidence>
<evidence type="ECO:0000256" key="2">
    <source>
        <dbReference type="ARBA" id="ARBA00009087"/>
    </source>
</evidence>
<dbReference type="GO" id="GO:0003723">
    <property type="term" value="F:RNA binding"/>
    <property type="evidence" value="ECO:0007669"/>
    <property type="project" value="TreeGrafter"/>
</dbReference>
<organism evidence="8 9">
    <name type="scientific">Triparma retinervis</name>
    <dbReference type="NCBI Taxonomy" id="2557542"/>
    <lineage>
        <taxon>Eukaryota</taxon>
        <taxon>Sar</taxon>
        <taxon>Stramenopiles</taxon>
        <taxon>Ochrophyta</taxon>
        <taxon>Bolidophyceae</taxon>
        <taxon>Parmales</taxon>
        <taxon>Triparmaceae</taxon>
        <taxon>Triparma</taxon>
    </lineage>
</organism>
<comment type="similarity">
    <text evidence="2">Belongs to the ESF1 family.</text>
</comment>
<feature type="compositionally biased region" description="Acidic residues" evidence="5">
    <location>
        <begin position="125"/>
        <end position="150"/>
    </location>
</feature>
<feature type="region of interest" description="Disordered" evidence="5">
    <location>
        <begin position="469"/>
        <end position="490"/>
    </location>
</feature>
<evidence type="ECO:0000256" key="1">
    <source>
        <dbReference type="ARBA" id="ARBA00004604"/>
    </source>
</evidence>
<dbReference type="Proteomes" id="UP001165082">
    <property type="component" value="Unassembled WGS sequence"/>
</dbReference>
<feature type="compositionally biased region" description="Basic residues" evidence="5">
    <location>
        <begin position="699"/>
        <end position="711"/>
    </location>
</feature>
<protein>
    <recommendedName>
        <fullName evidence="10">NUC153 domain-containing protein</fullName>
    </recommendedName>
</protein>
<dbReference type="PANTHER" id="PTHR12202:SF0">
    <property type="entry name" value="ESF1 HOMOLOG"/>
    <property type="match status" value="1"/>
</dbReference>
<dbReference type="InterPro" id="IPR012580">
    <property type="entry name" value="NUC153"/>
</dbReference>
<dbReference type="Pfam" id="PF25121">
    <property type="entry name" value="RRM_ESF1"/>
    <property type="match status" value="1"/>
</dbReference>
<accession>A0A9W7A9V1</accession>
<keyword evidence="3" id="KW-0175">Coiled coil</keyword>
<dbReference type="EMBL" id="BRXZ01002717">
    <property type="protein sequence ID" value="GMH68676.1"/>
    <property type="molecule type" value="Genomic_DNA"/>
</dbReference>
<feature type="region of interest" description="Disordered" evidence="5">
    <location>
        <begin position="1"/>
        <end position="69"/>
    </location>
</feature>
<feature type="domain" description="NUC153" evidence="6">
    <location>
        <begin position="729"/>
        <end position="758"/>
    </location>
</feature>
<feature type="region of interest" description="Disordered" evidence="5">
    <location>
        <begin position="91"/>
        <end position="110"/>
    </location>
</feature>
<keyword evidence="4" id="KW-0539">Nucleus</keyword>
<dbReference type="InterPro" id="IPR039754">
    <property type="entry name" value="Esf1"/>
</dbReference>
<dbReference type="GO" id="GO:0006364">
    <property type="term" value="P:rRNA processing"/>
    <property type="evidence" value="ECO:0007669"/>
    <property type="project" value="InterPro"/>
</dbReference>
<feature type="domain" description="ESF1 RRM" evidence="7">
    <location>
        <begin position="228"/>
        <end position="391"/>
    </location>
</feature>
<gene>
    <name evidence="8" type="ORF">TrRE_jg12167</name>
</gene>
<sequence>MGKKQPIVDDRFSTSSSKFTKLSSKSKKKKKGPKRHPAPQNEEPEDITDSRFADVHRNPKFQRSSKEKDNKIVLDDRFSAIMTDDRFKSLPGVGKFDKKGRRVTKGEEEGGEMDAFYKVAGDGGGDLDGDGGEGADYEGEEDGGAEESDEEPAKAKITFNTPEERIAYLNAVARGEIEISDSESESEFTEDEESESEGEDGDFGKVVDGDTGILAERLNAETIENLDTKFLAFQNFEWDKVRAADIYVLITSFTSPGSVKKVEVFPSDFGIERMEKDATLGPQGLWKENGEEGSDVEEGGSGDDSGDSDDDDSEGDGASIDMLPSTTNPNQIDSDFDQEKLRRYEVSKLKYYFAVATFTSYDAANVAYKELDGIELEHSSCAIDVRAIPPEAISGVSENRSLRDSCDSVPATYEAPEFISKALQQSNIECSWEAGDDERANKLTKWGVGTDQWKMMGEGDDLNLYLASESDSSDSDEEGGNGKATKKKNLRKALLGMNSDEEDDENNANWEDDEEDIVQGNMSMTLSSKTQDLKDKLKEKKERELNGELTPYEKYQQKRKEKRRVRKAAARKSRKGGGNDSDDDDDDDDDDQNGGLLGDSDDDSVPDWAADEDLMMGGGGGDDDEDEGGFFLESDEDEAPPKKDKKKDRKKKEKEKKKEAGKDSKRNKASKEQLKALVDPNDDENDFDMRGIERIEKMKGKKLSRQRKKKEERRAKDVAGTGFKINAKDDRFAAVFEGDNPSFAIDTTANEFKKTEAMNTVMETVTKNRKKRKKKTKNIDANKSATEVEQGGLAGGAGALSSLVSSLKSKVKKQKT</sequence>
<feature type="compositionally biased region" description="Polar residues" evidence="5">
    <location>
        <begin position="520"/>
        <end position="530"/>
    </location>
</feature>
<feature type="compositionally biased region" description="Basic residues" evidence="5">
    <location>
        <begin position="24"/>
        <end position="37"/>
    </location>
</feature>
<dbReference type="AlphaFoldDB" id="A0A9W7A9V1"/>
<evidence type="ECO:0000259" key="7">
    <source>
        <dbReference type="Pfam" id="PF25121"/>
    </source>
</evidence>
<feature type="compositionally biased region" description="Basic residues" evidence="5">
    <location>
        <begin position="767"/>
        <end position="776"/>
    </location>
</feature>
<feature type="compositionally biased region" description="Acidic residues" evidence="5">
    <location>
        <begin position="599"/>
        <end position="614"/>
    </location>
</feature>
<feature type="region of interest" description="Disordered" evidence="5">
    <location>
        <begin position="116"/>
        <end position="160"/>
    </location>
</feature>
<dbReference type="InterPro" id="IPR056750">
    <property type="entry name" value="RRM_ESF1"/>
</dbReference>
<feature type="compositionally biased region" description="Basic residues" evidence="5">
    <location>
        <begin position="557"/>
        <end position="575"/>
    </location>
</feature>
<comment type="subcellular location">
    <subcellularLocation>
        <location evidence="1">Nucleus</location>
        <location evidence="1">Nucleolus</location>
    </subcellularLocation>
</comment>
<evidence type="ECO:0000313" key="9">
    <source>
        <dbReference type="Proteomes" id="UP001165082"/>
    </source>
</evidence>
<feature type="compositionally biased region" description="Acidic residues" evidence="5">
    <location>
        <begin position="291"/>
        <end position="315"/>
    </location>
</feature>